<dbReference type="InterPro" id="IPR011042">
    <property type="entry name" value="6-blade_b-propeller_TolB-like"/>
</dbReference>
<feature type="domain" description="OmpA-like" evidence="5">
    <location>
        <begin position="418"/>
        <end position="537"/>
    </location>
</feature>
<dbReference type="Pfam" id="PF07676">
    <property type="entry name" value="PD40"/>
    <property type="match status" value="3"/>
</dbReference>
<keyword evidence="6" id="KW-0969">Cilium</keyword>
<name>A0A2S0HUN1_9FLAO</name>
<keyword evidence="7" id="KW-1185">Reference proteome</keyword>
<dbReference type="CDD" id="cd07185">
    <property type="entry name" value="OmpA_C-like"/>
    <property type="match status" value="1"/>
</dbReference>
<dbReference type="PANTHER" id="PTHR30329">
    <property type="entry name" value="STATOR ELEMENT OF FLAGELLAR MOTOR COMPLEX"/>
    <property type="match status" value="1"/>
</dbReference>
<dbReference type="InterPro" id="IPR011659">
    <property type="entry name" value="WD40"/>
</dbReference>
<dbReference type="Gene3D" id="3.30.1330.60">
    <property type="entry name" value="OmpA-like domain"/>
    <property type="match status" value="1"/>
</dbReference>
<dbReference type="EMBL" id="CP027062">
    <property type="protein sequence ID" value="AVI50391.1"/>
    <property type="molecule type" value="Genomic_DNA"/>
</dbReference>
<dbReference type="Proteomes" id="UP000238442">
    <property type="component" value="Chromosome"/>
</dbReference>
<evidence type="ECO:0000256" key="3">
    <source>
        <dbReference type="ARBA" id="ARBA00023237"/>
    </source>
</evidence>
<evidence type="ECO:0000256" key="1">
    <source>
        <dbReference type="ARBA" id="ARBA00004442"/>
    </source>
</evidence>
<dbReference type="PANTHER" id="PTHR30329:SF21">
    <property type="entry name" value="LIPOPROTEIN YIAD-RELATED"/>
    <property type="match status" value="1"/>
</dbReference>
<dbReference type="Pfam" id="PF13620">
    <property type="entry name" value="CarboxypepD_reg"/>
    <property type="match status" value="1"/>
</dbReference>
<dbReference type="Gene3D" id="2.120.10.30">
    <property type="entry name" value="TolB, C-terminal domain"/>
    <property type="match status" value="1"/>
</dbReference>
<keyword evidence="2 4" id="KW-0472">Membrane</keyword>
<evidence type="ECO:0000259" key="5">
    <source>
        <dbReference type="PROSITE" id="PS51123"/>
    </source>
</evidence>
<dbReference type="SUPFAM" id="SSF103088">
    <property type="entry name" value="OmpA-like"/>
    <property type="match status" value="1"/>
</dbReference>
<keyword evidence="6" id="KW-0966">Cell projection</keyword>
<dbReference type="KEGG" id="aue:C5O00_04120"/>
<dbReference type="SUPFAM" id="SSF49464">
    <property type="entry name" value="Carboxypeptidase regulatory domain-like"/>
    <property type="match status" value="1"/>
</dbReference>
<dbReference type="PRINTS" id="PR01021">
    <property type="entry name" value="OMPADOMAIN"/>
</dbReference>
<evidence type="ECO:0000256" key="4">
    <source>
        <dbReference type="PROSITE-ProRule" id="PRU00473"/>
    </source>
</evidence>
<evidence type="ECO:0000313" key="7">
    <source>
        <dbReference type="Proteomes" id="UP000238442"/>
    </source>
</evidence>
<gene>
    <name evidence="6" type="ORF">C5O00_04120</name>
</gene>
<dbReference type="Gene3D" id="2.60.40.1120">
    <property type="entry name" value="Carboxypeptidase-like, regulatory domain"/>
    <property type="match status" value="1"/>
</dbReference>
<dbReference type="GO" id="GO:0009279">
    <property type="term" value="C:cell outer membrane"/>
    <property type="evidence" value="ECO:0007669"/>
    <property type="project" value="UniProtKB-SubCell"/>
</dbReference>
<reference evidence="6 7" key="1">
    <citation type="submission" date="2018-02" db="EMBL/GenBank/DDBJ databases">
        <title>Genomic analysis of the strain RR4-38 isolated from a seawater recirculating aquaculture system.</title>
        <authorList>
            <person name="Kim Y.-S."/>
            <person name="Jang Y.H."/>
            <person name="Kim K.-H."/>
        </authorList>
    </citation>
    <scope>NUCLEOTIDE SEQUENCE [LARGE SCALE GENOMIC DNA]</scope>
    <source>
        <strain evidence="6 7">RR4-38</strain>
    </source>
</reference>
<protein>
    <submittedName>
        <fullName evidence="6">Flagellar motor protein MotB</fullName>
    </submittedName>
</protein>
<organism evidence="6 7">
    <name type="scientific">Pukyongia salina</name>
    <dbReference type="NCBI Taxonomy" id="2094025"/>
    <lineage>
        <taxon>Bacteria</taxon>
        <taxon>Pseudomonadati</taxon>
        <taxon>Bacteroidota</taxon>
        <taxon>Flavobacteriia</taxon>
        <taxon>Flavobacteriales</taxon>
        <taxon>Flavobacteriaceae</taxon>
        <taxon>Pukyongia</taxon>
    </lineage>
</organism>
<keyword evidence="3" id="KW-0998">Cell outer membrane</keyword>
<dbReference type="InterPro" id="IPR006664">
    <property type="entry name" value="OMP_bac"/>
</dbReference>
<evidence type="ECO:0000256" key="2">
    <source>
        <dbReference type="ARBA" id="ARBA00023136"/>
    </source>
</evidence>
<dbReference type="Pfam" id="PF00691">
    <property type="entry name" value="OmpA"/>
    <property type="match status" value="1"/>
</dbReference>
<dbReference type="InterPro" id="IPR036737">
    <property type="entry name" value="OmpA-like_sf"/>
</dbReference>
<proteinExistence type="predicted"/>
<accession>A0A2S0HUN1</accession>
<dbReference type="InterPro" id="IPR006665">
    <property type="entry name" value="OmpA-like"/>
</dbReference>
<dbReference type="SUPFAM" id="SSF82171">
    <property type="entry name" value="DPP6 N-terminal domain-like"/>
    <property type="match status" value="1"/>
</dbReference>
<dbReference type="AlphaFoldDB" id="A0A2S0HUN1"/>
<dbReference type="InterPro" id="IPR008969">
    <property type="entry name" value="CarboxyPept-like_regulatory"/>
</dbReference>
<evidence type="ECO:0000313" key="6">
    <source>
        <dbReference type="EMBL" id="AVI50391.1"/>
    </source>
</evidence>
<comment type="subcellular location">
    <subcellularLocation>
        <location evidence="1">Cell outer membrane</location>
    </subcellularLocation>
</comment>
<dbReference type="PROSITE" id="PS51123">
    <property type="entry name" value="OMPA_2"/>
    <property type="match status" value="1"/>
</dbReference>
<keyword evidence="6" id="KW-0282">Flagellum</keyword>
<sequence>MYSPKAVQVYQTSQKMIKYPLLLVAILVAFTGFSQNGKTDNFNSNIDDNGFRFEILTTGINTSYSDYGSCLFRDKFISYSSRKIGAFARQDPITGEPFTNLFCNDILPDWDLERPLLFSYVLNKNENLGTVTFTEDGFTMYFTTNLKGNTQLFQLFMAKMDPVKLGRWENITPMSFNSESYSIENPHLSNDGRTLYFASDMPGSVGGFDIYKIKIMEDGTFGPVEAVEGNINTVKDEKFPHTSPDGKFLYFASNGHPGLGGFDIFKTRKTREGYKHIVNLGNTLNSTADEVAFIPAEERLGYFTSNRSEGEGSFDIYRYTESRLEQQVTGKVLDFDTGLPLAGTSVQLTDTDGNEVGSVLSDSEGNFQFQVLPFENYTLTAEKDGFQTGFTMFDTDNKTEIFQQDVILKIIAAEIVTTEEKTYIKIENIQFDFDSAVIKPNSTITLNKVYRTLRENPEMKVAINAHTDNRGNDSYNQRLSLARAKSTVDYLAAKGIAGDRMIPSGFGESSPLIECTRCTEEEHELNRRVEFIVMDESPQIN</sequence>
<dbReference type="InterPro" id="IPR050330">
    <property type="entry name" value="Bact_OuterMem_StrucFunc"/>
</dbReference>